<dbReference type="GO" id="GO:0003677">
    <property type="term" value="F:DNA binding"/>
    <property type="evidence" value="ECO:0007669"/>
    <property type="project" value="InterPro"/>
</dbReference>
<dbReference type="PROSITE" id="PS51504">
    <property type="entry name" value="H15"/>
    <property type="match status" value="1"/>
</dbReference>
<dbReference type="GO" id="GO:0006334">
    <property type="term" value="P:nucleosome assembly"/>
    <property type="evidence" value="ECO:0007669"/>
    <property type="project" value="InterPro"/>
</dbReference>
<keyword evidence="4" id="KW-0539">Nucleus</keyword>
<keyword evidence="3" id="KW-0156">Chromatin regulator</keyword>
<feature type="region of interest" description="Disordered" evidence="5">
    <location>
        <begin position="165"/>
        <end position="191"/>
    </location>
</feature>
<dbReference type="PROSITE" id="PS52014">
    <property type="entry name" value="SAMD1_WH"/>
    <property type="match status" value="1"/>
</dbReference>
<evidence type="ECO:0000313" key="8">
    <source>
        <dbReference type="EMBL" id="GLD62871.1"/>
    </source>
</evidence>
<evidence type="ECO:0000259" key="6">
    <source>
        <dbReference type="PROSITE" id="PS51504"/>
    </source>
</evidence>
<dbReference type="Gene3D" id="1.10.10.10">
    <property type="entry name" value="Winged helix-like DNA-binding domain superfamily/Winged helix DNA-binding domain"/>
    <property type="match status" value="1"/>
</dbReference>
<dbReference type="AlphaFoldDB" id="A0AAD3N0J2"/>
<dbReference type="InterPro" id="IPR036388">
    <property type="entry name" value="WH-like_DNA-bd_sf"/>
</dbReference>
<dbReference type="Pfam" id="PF21524">
    <property type="entry name" value="SAMD1_WH"/>
    <property type="match status" value="1"/>
</dbReference>
<feature type="region of interest" description="Disordered" evidence="5">
    <location>
        <begin position="205"/>
        <end position="235"/>
    </location>
</feature>
<dbReference type="GO" id="GO:0000786">
    <property type="term" value="C:nucleosome"/>
    <property type="evidence" value="ECO:0007669"/>
    <property type="project" value="InterPro"/>
</dbReference>
<gene>
    <name evidence="8" type="ORF">AKAME5_001454400</name>
</gene>
<feature type="domain" description="H15" evidence="6">
    <location>
        <begin position="103"/>
        <end position="176"/>
    </location>
</feature>
<feature type="domain" description="SAMD1-like winged helix (WH)" evidence="7">
    <location>
        <begin position="1"/>
        <end position="77"/>
    </location>
</feature>
<dbReference type="Proteomes" id="UP001279410">
    <property type="component" value="Unassembled WGS sequence"/>
</dbReference>
<dbReference type="InterPro" id="IPR036390">
    <property type="entry name" value="WH_DNA-bd_sf"/>
</dbReference>
<organism evidence="8 9">
    <name type="scientific">Lates japonicus</name>
    <name type="common">Japanese lates</name>
    <dbReference type="NCBI Taxonomy" id="270547"/>
    <lineage>
        <taxon>Eukaryota</taxon>
        <taxon>Metazoa</taxon>
        <taxon>Chordata</taxon>
        <taxon>Craniata</taxon>
        <taxon>Vertebrata</taxon>
        <taxon>Euteleostomi</taxon>
        <taxon>Actinopterygii</taxon>
        <taxon>Neopterygii</taxon>
        <taxon>Teleostei</taxon>
        <taxon>Neoteleostei</taxon>
        <taxon>Acanthomorphata</taxon>
        <taxon>Carangaria</taxon>
        <taxon>Carangaria incertae sedis</taxon>
        <taxon>Centropomidae</taxon>
        <taxon>Lates</taxon>
    </lineage>
</organism>
<comment type="caution">
    <text evidence="8">The sequence shown here is derived from an EMBL/GenBank/DDBJ whole genome shotgun (WGS) entry which is preliminary data.</text>
</comment>
<dbReference type="FunFam" id="1.10.10.10:FF:000132">
    <property type="entry name" value="Histone acetyltransferase"/>
    <property type="match status" value="1"/>
</dbReference>
<dbReference type="SUPFAM" id="SSF46785">
    <property type="entry name" value="Winged helix' DNA-binding domain"/>
    <property type="match status" value="1"/>
</dbReference>
<dbReference type="SMART" id="SM00526">
    <property type="entry name" value="H15"/>
    <property type="match status" value="1"/>
</dbReference>
<name>A0AAD3N0J2_LATJO</name>
<dbReference type="GO" id="GO:0005634">
    <property type="term" value="C:nucleus"/>
    <property type="evidence" value="ECO:0007669"/>
    <property type="project" value="UniProtKB-SubCell"/>
</dbReference>
<feature type="compositionally biased region" description="Low complexity" evidence="5">
    <location>
        <begin position="226"/>
        <end position="235"/>
    </location>
</feature>
<dbReference type="InterPro" id="IPR048589">
    <property type="entry name" value="SAMD1-like_WH"/>
</dbReference>
<feature type="compositionally biased region" description="Low complexity" evidence="5">
    <location>
        <begin position="302"/>
        <end position="340"/>
    </location>
</feature>
<keyword evidence="9" id="KW-1185">Reference proteome</keyword>
<comment type="subcellular location">
    <subcellularLocation>
        <location evidence="1">Nucleus</location>
    </subcellularLocation>
</comment>
<evidence type="ECO:0000256" key="2">
    <source>
        <dbReference type="ARBA" id="ARBA00022553"/>
    </source>
</evidence>
<dbReference type="Pfam" id="PF00538">
    <property type="entry name" value="Linker_histone"/>
    <property type="match status" value="1"/>
</dbReference>
<evidence type="ECO:0000256" key="3">
    <source>
        <dbReference type="ARBA" id="ARBA00022853"/>
    </source>
</evidence>
<accession>A0AAD3N0J2</accession>
<evidence type="ECO:0000256" key="5">
    <source>
        <dbReference type="SAM" id="MobiDB-lite"/>
    </source>
</evidence>
<dbReference type="EMBL" id="BRZM01000056">
    <property type="protein sequence ID" value="GLD62871.1"/>
    <property type="molecule type" value="Genomic_DNA"/>
</dbReference>
<keyword evidence="2" id="KW-0597">Phosphoprotein</keyword>
<reference evidence="8" key="1">
    <citation type="submission" date="2022-08" db="EMBL/GenBank/DDBJ databases">
        <title>Genome sequencing of akame (Lates japonicus).</title>
        <authorList>
            <person name="Hashiguchi Y."/>
            <person name="Takahashi H."/>
        </authorList>
    </citation>
    <scope>NUCLEOTIDE SEQUENCE</scope>
    <source>
        <strain evidence="8">Kochi</strain>
    </source>
</reference>
<evidence type="ECO:0000259" key="7">
    <source>
        <dbReference type="PROSITE" id="PS52014"/>
    </source>
</evidence>
<feature type="region of interest" description="Disordered" evidence="5">
    <location>
        <begin position="249"/>
        <end position="340"/>
    </location>
</feature>
<evidence type="ECO:0000313" key="9">
    <source>
        <dbReference type="Proteomes" id="UP001279410"/>
    </source>
</evidence>
<feature type="region of interest" description="Disordered" evidence="5">
    <location>
        <begin position="66"/>
        <end position="87"/>
    </location>
</feature>
<dbReference type="InterPro" id="IPR005818">
    <property type="entry name" value="Histone_H1/H5_H15"/>
</dbReference>
<evidence type="ECO:0000256" key="1">
    <source>
        <dbReference type="ARBA" id="ARBA00004123"/>
    </source>
</evidence>
<protein>
    <submittedName>
        <fullName evidence="8">Histone acetyltransferase KAT6B isoform X1</fullName>
    </submittedName>
</protein>
<evidence type="ECO:0000256" key="4">
    <source>
        <dbReference type="ARBA" id="ARBA00023242"/>
    </source>
</evidence>
<sequence>MVKLANPLYTEWILEAIQKIKRQKQRPSEERICHAVATSHGLDKKTVLEQLELSVHDGSILKVTNKGSASYKDPGNPGRVGSIPPANVSVPSKESIWNSSDLRHIDWNKILKRAIEGLDDTHGSSLKNIERYLRNQDDLSIIVDNPAFRQRLRLAAKRSVNNGRLLKNGPRYKLSHGSADGRGSRCPNTSPLVLSSVTLLPHERDQTPVVRSTPPNSPLPPHHHSPLTPTSTPATLTVNKKTKGLIDGLSKFFTPSPVGRRSRAVAVESPAKQFSSRDKGPSKQSKPPEPFAFAADATQKITPSSSALPPAPTLPGLSPPSQVSSSSTSANSPQSCFQPV</sequence>
<proteinExistence type="predicted"/>